<dbReference type="Proteomes" id="UP001595925">
    <property type="component" value="Unassembled WGS sequence"/>
</dbReference>
<keyword evidence="1" id="KW-0812">Transmembrane</keyword>
<evidence type="ECO:0000313" key="2">
    <source>
        <dbReference type="EMBL" id="MFC4986222.1"/>
    </source>
</evidence>
<keyword evidence="1" id="KW-1133">Transmembrane helix</keyword>
<keyword evidence="1" id="KW-0472">Membrane</keyword>
<keyword evidence="3" id="KW-1185">Reference proteome</keyword>
<dbReference type="AlphaFoldDB" id="A0ABD5Q9I7"/>
<proteinExistence type="predicted"/>
<name>A0ABD5Q9I7_9EURY</name>
<accession>A0ABD5Q9I7</accession>
<organism evidence="2 3">
    <name type="scientific">Saliphagus infecundisoli</name>
    <dbReference type="NCBI Taxonomy" id="1849069"/>
    <lineage>
        <taxon>Archaea</taxon>
        <taxon>Methanobacteriati</taxon>
        <taxon>Methanobacteriota</taxon>
        <taxon>Stenosarchaea group</taxon>
        <taxon>Halobacteria</taxon>
        <taxon>Halobacteriales</taxon>
        <taxon>Natrialbaceae</taxon>
        <taxon>Saliphagus</taxon>
    </lineage>
</organism>
<evidence type="ECO:0000313" key="3">
    <source>
        <dbReference type="Proteomes" id="UP001595925"/>
    </source>
</evidence>
<protein>
    <submittedName>
        <fullName evidence="2">Uncharacterized protein</fullName>
    </submittedName>
</protein>
<dbReference type="RefSeq" id="WP_224829376.1">
    <property type="nucleotide sequence ID" value="NZ_JAIVEF010000028.1"/>
</dbReference>
<sequence length="71" mass="7945">MNRTLTAPQTISEWQIVAAGLLVLSTIMGYAASNSVLYAIIWGLFGAVFWTVILMIIVFSWRGFRSLFSED</sequence>
<reference evidence="2 3" key="1">
    <citation type="journal article" date="2019" name="Int. J. Syst. Evol. Microbiol.">
        <title>The Global Catalogue of Microorganisms (GCM) 10K type strain sequencing project: providing services to taxonomists for standard genome sequencing and annotation.</title>
        <authorList>
            <consortium name="The Broad Institute Genomics Platform"/>
            <consortium name="The Broad Institute Genome Sequencing Center for Infectious Disease"/>
            <person name="Wu L."/>
            <person name="Ma J."/>
        </authorList>
    </citation>
    <scope>NUCLEOTIDE SEQUENCE [LARGE SCALE GENOMIC DNA]</scope>
    <source>
        <strain evidence="2 3">CGMCC 1.15824</strain>
    </source>
</reference>
<dbReference type="EMBL" id="JBHSJG010000001">
    <property type="protein sequence ID" value="MFC4986222.1"/>
    <property type="molecule type" value="Genomic_DNA"/>
</dbReference>
<feature type="transmembrane region" description="Helical" evidence="1">
    <location>
        <begin position="37"/>
        <end position="59"/>
    </location>
</feature>
<evidence type="ECO:0000256" key="1">
    <source>
        <dbReference type="SAM" id="Phobius"/>
    </source>
</evidence>
<comment type="caution">
    <text evidence="2">The sequence shown here is derived from an EMBL/GenBank/DDBJ whole genome shotgun (WGS) entry which is preliminary data.</text>
</comment>
<gene>
    <name evidence="2" type="ORF">ACFPFO_00210</name>
</gene>
<feature type="transmembrane region" description="Helical" evidence="1">
    <location>
        <begin position="12"/>
        <end position="31"/>
    </location>
</feature>